<reference evidence="8 9" key="1">
    <citation type="submission" date="2018-05" db="EMBL/GenBank/DDBJ databases">
        <title>Complete Genome Sequence of the Nonylphenol-Degrading Bacterium Sphingobium amiense DSM 16289T.</title>
        <authorList>
            <person name="Ootsuka M."/>
            <person name="Nishizawa T."/>
            <person name="Ohta H."/>
        </authorList>
    </citation>
    <scope>NUCLEOTIDE SEQUENCE [LARGE SCALE GENOMIC DNA]</scope>
    <source>
        <strain evidence="8 9">DSM 16289</strain>
    </source>
</reference>
<gene>
    <name evidence="8" type="ORF">SAMIE_1019140</name>
</gene>
<dbReference type="InterPro" id="IPR042099">
    <property type="entry name" value="ANL_N_sf"/>
</dbReference>
<keyword evidence="2 8" id="KW-0436">Ligase</keyword>
<name>A0A494W181_9SPHN</name>
<evidence type="ECO:0000256" key="1">
    <source>
        <dbReference type="ARBA" id="ARBA00006432"/>
    </source>
</evidence>
<dbReference type="Gene3D" id="3.40.50.12780">
    <property type="entry name" value="N-terminal domain of ligase-like"/>
    <property type="match status" value="1"/>
</dbReference>
<feature type="domain" description="AMP-dependent synthetase/ligase" evidence="6">
    <location>
        <begin position="7"/>
        <end position="375"/>
    </location>
</feature>
<dbReference type="Proteomes" id="UP000279959">
    <property type="component" value="Chromosome"/>
</dbReference>
<organism evidence="8 9">
    <name type="scientific">Sphingobium amiense</name>
    <dbReference type="NCBI Taxonomy" id="135719"/>
    <lineage>
        <taxon>Bacteria</taxon>
        <taxon>Pseudomonadati</taxon>
        <taxon>Pseudomonadota</taxon>
        <taxon>Alphaproteobacteria</taxon>
        <taxon>Sphingomonadales</taxon>
        <taxon>Sphingomonadaceae</taxon>
        <taxon>Sphingobium</taxon>
    </lineage>
</organism>
<dbReference type="InterPro" id="IPR025110">
    <property type="entry name" value="AMP-bd_C"/>
</dbReference>
<dbReference type="InterPro" id="IPR045851">
    <property type="entry name" value="AMP-bd_C_sf"/>
</dbReference>
<accession>A0A494W181</accession>
<evidence type="ECO:0000256" key="4">
    <source>
        <dbReference type="ARBA" id="ARBA00066616"/>
    </source>
</evidence>
<dbReference type="FunFam" id="3.30.300.30:FF:000008">
    <property type="entry name" value="2,3-dihydroxybenzoate-AMP ligase"/>
    <property type="match status" value="1"/>
</dbReference>
<feature type="domain" description="AMP-binding enzyme C-terminal" evidence="7">
    <location>
        <begin position="425"/>
        <end position="500"/>
    </location>
</feature>
<proteinExistence type="inferred from homology"/>
<evidence type="ECO:0000256" key="2">
    <source>
        <dbReference type="ARBA" id="ARBA00022598"/>
    </source>
</evidence>
<dbReference type="RefSeq" id="WP_162849058.1">
    <property type="nucleotide sequence ID" value="NZ_AP018664.1"/>
</dbReference>
<evidence type="ECO:0000313" key="9">
    <source>
        <dbReference type="Proteomes" id="UP000279959"/>
    </source>
</evidence>
<evidence type="ECO:0000259" key="7">
    <source>
        <dbReference type="Pfam" id="PF13193"/>
    </source>
</evidence>
<dbReference type="SUPFAM" id="SSF56801">
    <property type="entry name" value="Acetyl-CoA synthetase-like"/>
    <property type="match status" value="1"/>
</dbReference>
<dbReference type="InterPro" id="IPR000873">
    <property type="entry name" value="AMP-dep_synth/lig_dom"/>
</dbReference>
<dbReference type="AlphaFoldDB" id="A0A494W181"/>
<dbReference type="GO" id="GO:0006631">
    <property type="term" value="P:fatty acid metabolic process"/>
    <property type="evidence" value="ECO:0007669"/>
    <property type="project" value="TreeGrafter"/>
</dbReference>
<evidence type="ECO:0000259" key="6">
    <source>
        <dbReference type="Pfam" id="PF00501"/>
    </source>
</evidence>
<dbReference type="Pfam" id="PF13193">
    <property type="entry name" value="AMP-binding_C"/>
    <property type="match status" value="1"/>
</dbReference>
<dbReference type="PANTHER" id="PTHR43201:SF5">
    <property type="entry name" value="MEDIUM-CHAIN ACYL-COA LIGASE ACSF2, MITOCHONDRIAL"/>
    <property type="match status" value="1"/>
</dbReference>
<dbReference type="GO" id="GO:0031956">
    <property type="term" value="F:medium-chain fatty acid-CoA ligase activity"/>
    <property type="evidence" value="ECO:0007669"/>
    <property type="project" value="TreeGrafter"/>
</dbReference>
<dbReference type="EC" id="6.2.1.44" evidence="4"/>
<dbReference type="Pfam" id="PF00501">
    <property type="entry name" value="AMP-binding"/>
    <property type="match status" value="1"/>
</dbReference>
<protein>
    <recommendedName>
        <fullName evidence="5">3-methylmercaptopropionyl-CoA ligase</fullName>
        <ecNumber evidence="4">6.2.1.44</ecNumber>
    </recommendedName>
</protein>
<dbReference type="EMBL" id="AP018664">
    <property type="protein sequence ID" value="BBD98413.1"/>
    <property type="molecule type" value="Genomic_DNA"/>
</dbReference>
<comment type="similarity">
    <text evidence="1">Belongs to the ATP-dependent AMP-binding enzyme family.</text>
</comment>
<dbReference type="Gene3D" id="3.30.300.30">
    <property type="match status" value="1"/>
</dbReference>
<dbReference type="PANTHER" id="PTHR43201">
    <property type="entry name" value="ACYL-COA SYNTHETASE"/>
    <property type="match status" value="1"/>
</dbReference>
<comment type="catalytic activity">
    <reaction evidence="3">
        <text>3-(methylsulfanyl)propanoate + ATP + CoA = 3-(methylsulfanyl)propanoyl-CoA + AMP + diphosphate</text>
        <dbReference type="Rhea" id="RHEA:43052"/>
        <dbReference type="ChEBI" id="CHEBI:30616"/>
        <dbReference type="ChEBI" id="CHEBI:33019"/>
        <dbReference type="ChEBI" id="CHEBI:49016"/>
        <dbReference type="ChEBI" id="CHEBI:57287"/>
        <dbReference type="ChEBI" id="CHEBI:82815"/>
        <dbReference type="ChEBI" id="CHEBI:456215"/>
        <dbReference type="EC" id="6.2.1.44"/>
    </reaction>
    <physiologicalReaction direction="left-to-right" evidence="3">
        <dbReference type="Rhea" id="RHEA:43053"/>
    </physiologicalReaction>
</comment>
<dbReference type="PROSITE" id="PS00455">
    <property type="entry name" value="AMP_BINDING"/>
    <property type="match status" value="1"/>
</dbReference>
<dbReference type="InterPro" id="IPR020845">
    <property type="entry name" value="AMP-binding_CS"/>
</dbReference>
<evidence type="ECO:0000256" key="3">
    <source>
        <dbReference type="ARBA" id="ARBA00051915"/>
    </source>
</evidence>
<evidence type="ECO:0000313" key="8">
    <source>
        <dbReference type="EMBL" id="BBD98413.1"/>
    </source>
</evidence>
<dbReference type="KEGG" id="sami:SAMIE_1019140"/>
<sequence length="518" mass="55813">MQLISHFERAVRHHPDRIAFVQPNGAAISYAAAAQAVDAIARAIMASRLKPHATVAIYGPNDATSFLAVLGVLRSGRVWVSLNARNLIDDNIALARTMEARALLFHSKFEAEAAQIGSAVQGLDLCMCLDGRSPLGRSLDSLRSDADPALPPLADDDDRPCTIFATGGTTGRSKGAVWTNRTWETLIANFWTCAPPSDHPVHLCVAPITHAAGILGLMLLPKAPTNILMTSADPAAILDAIARHRVTHLFLPPTVLYALLSYPALGDHDISSLRFFLISAAPVAPEKLRQAVETFGPVMCQSFGQAEAPFFLTYLSSADLERAVQAPASAKLLHSCGRPTMFSDVEVMDDEGRILAAGEPGEIVARGSLVMAGYYRNEEATRSVSQFGWHHTGDIGIKDEAGYLYIVDRKRDMIISGGFNIFSTEVEGALLAHPAILDCAVIGIPDEKWGEAVTAVVALKPGQDATADELIAHCKALLGSVKCPKSVEIWDSLPKSTVGKVLKRSIRDRFWQEQARSI</sequence>
<evidence type="ECO:0000256" key="5">
    <source>
        <dbReference type="ARBA" id="ARBA00067668"/>
    </source>
</evidence>
<keyword evidence="9" id="KW-1185">Reference proteome</keyword>